<dbReference type="GO" id="GO:0003729">
    <property type="term" value="F:mRNA binding"/>
    <property type="evidence" value="ECO:0007669"/>
    <property type="project" value="TreeGrafter"/>
</dbReference>
<evidence type="ECO:0000313" key="6">
    <source>
        <dbReference type="Proteomes" id="UP000515125"/>
    </source>
</evidence>
<dbReference type="PANTHER" id="PTHR48032:SF6">
    <property type="entry name" value="RNA-BINDING (RRM_RBD_RNP MOTIFS) FAMILY PROTEIN"/>
    <property type="match status" value="1"/>
</dbReference>
<dbReference type="Proteomes" id="UP000515125">
    <property type="component" value="Unplaced"/>
</dbReference>
<gene>
    <name evidence="7" type="primary">LOC34621866</name>
</gene>
<dbReference type="GO" id="GO:0006417">
    <property type="term" value="P:regulation of translation"/>
    <property type="evidence" value="ECO:0007669"/>
    <property type="project" value="TreeGrafter"/>
</dbReference>
<feature type="compositionally biased region" description="Polar residues" evidence="4">
    <location>
        <begin position="42"/>
        <end position="58"/>
    </location>
</feature>
<keyword evidence="6" id="KW-1185">Reference proteome</keyword>
<dbReference type="AlphaFoldDB" id="A0A6P6RTA3"/>
<feature type="region of interest" description="Disordered" evidence="4">
    <location>
        <begin position="1"/>
        <end position="84"/>
    </location>
</feature>
<dbReference type="Pfam" id="PF00076">
    <property type="entry name" value="RRM_1"/>
    <property type="match status" value="2"/>
</dbReference>
<feature type="compositionally biased region" description="Gly residues" evidence="4">
    <location>
        <begin position="339"/>
        <end position="361"/>
    </location>
</feature>
<reference evidence="7" key="1">
    <citation type="submission" date="2025-08" db="UniProtKB">
        <authorList>
            <consortium name="RefSeq"/>
        </authorList>
    </citation>
    <scope>IDENTIFICATION</scope>
</reference>
<dbReference type="InterPro" id="IPR012677">
    <property type="entry name" value="Nucleotide-bd_a/b_plait_sf"/>
</dbReference>
<sequence length="370" mass="39583">MSAEGASNGSAAAQQQQQHLEEDAGIPQLPGASGGDDVTVIQGATTGQDGSNSVPSQVDSGYGGSSYQQQQQGGGDGPPQGGLTEEERTVRKIFVGGLNRSTTAESLREYFSTFGPVHHTEVLFDKLTGRSRGFGFVTFEEAETINNVVDRHHTIDDSQVEVRRAIPREEARQAQPRREREFNENTGRVFIGGLGDEVTDEVLKDFFSRFGELTSANVMVDRETNRPRGFGFVIYKNPDDAEKALGIHKDLGPNAEAKRAQPRTQGQRMRMMGMGMGGSVGGPHAYRMEDPRYSMSRSGGYGSGGGAPAQMYGGYNYAYHPYYAAYYAQVAAAYSGSGGYSGGYGQSPSDGGAGADRGGGRMPSSRSTPY</sequence>
<dbReference type="PROSITE" id="PS50102">
    <property type="entry name" value="RRM"/>
    <property type="match status" value="2"/>
</dbReference>
<evidence type="ECO:0000313" key="7">
    <source>
        <dbReference type="RefSeq" id="XP_026191053.1"/>
    </source>
</evidence>
<dbReference type="GO" id="GO:1990904">
    <property type="term" value="C:ribonucleoprotein complex"/>
    <property type="evidence" value="ECO:0007669"/>
    <property type="project" value="UniProtKB-KW"/>
</dbReference>
<evidence type="ECO:0000256" key="3">
    <source>
        <dbReference type="PROSITE-ProRule" id="PRU00176"/>
    </source>
</evidence>
<dbReference type="SMART" id="SM00360">
    <property type="entry name" value="RRM"/>
    <property type="match status" value="2"/>
</dbReference>
<evidence type="ECO:0000256" key="1">
    <source>
        <dbReference type="ARBA" id="ARBA00022737"/>
    </source>
</evidence>
<dbReference type="InterPro" id="IPR000504">
    <property type="entry name" value="RRM_dom"/>
</dbReference>
<feature type="domain" description="RRM" evidence="5">
    <location>
        <begin position="187"/>
        <end position="271"/>
    </location>
</feature>
<accession>A0A6P6RTA3</accession>
<organism evidence="6 7">
    <name type="scientific">Cyclospora cayetanensis</name>
    <dbReference type="NCBI Taxonomy" id="88456"/>
    <lineage>
        <taxon>Eukaryota</taxon>
        <taxon>Sar</taxon>
        <taxon>Alveolata</taxon>
        <taxon>Apicomplexa</taxon>
        <taxon>Conoidasida</taxon>
        <taxon>Coccidia</taxon>
        <taxon>Eucoccidiorida</taxon>
        <taxon>Eimeriorina</taxon>
        <taxon>Eimeriidae</taxon>
        <taxon>Cyclospora</taxon>
    </lineage>
</organism>
<evidence type="ECO:0000259" key="5">
    <source>
        <dbReference type="PROSITE" id="PS50102"/>
    </source>
</evidence>
<dbReference type="Gene3D" id="3.30.70.330">
    <property type="match status" value="2"/>
</dbReference>
<dbReference type="RefSeq" id="XP_026191053.1">
    <property type="nucleotide sequence ID" value="XM_026335268.1"/>
</dbReference>
<dbReference type="GeneID" id="34621866"/>
<evidence type="ECO:0000256" key="4">
    <source>
        <dbReference type="SAM" id="MobiDB-lite"/>
    </source>
</evidence>
<evidence type="ECO:0000256" key="2">
    <source>
        <dbReference type="ARBA" id="ARBA00022884"/>
    </source>
</evidence>
<name>A0A6P6RTA3_9EIME</name>
<dbReference type="SUPFAM" id="SSF54928">
    <property type="entry name" value="RNA-binding domain, RBD"/>
    <property type="match status" value="2"/>
</dbReference>
<feature type="domain" description="RRM" evidence="5">
    <location>
        <begin position="91"/>
        <end position="173"/>
    </location>
</feature>
<keyword evidence="7" id="KW-0687">Ribonucleoprotein</keyword>
<dbReference type="InterPro" id="IPR035979">
    <property type="entry name" value="RBD_domain_sf"/>
</dbReference>
<feature type="region of interest" description="Disordered" evidence="4">
    <location>
        <begin position="339"/>
        <end position="370"/>
    </location>
</feature>
<keyword evidence="1" id="KW-0677">Repeat</keyword>
<feature type="compositionally biased region" description="Polar residues" evidence="4">
    <location>
        <begin position="1"/>
        <end position="10"/>
    </location>
</feature>
<dbReference type="OrthoDB" id="332627at2759"/>
<dbReference type="PANTHER" id="PTHR48032">
    <property type="entry name" value="RNA-BINDING PROTEIN MUSASHI HOMOLOG RBP6"/>
    <property type="match status" value="1"/>
</dbReference>
<proteinExistence type="predicted"/>
<protein>
    <submittedName>
        <fullName evidence="7">Heterogeneous nuclear ribonucleoprotein D-like-A</fullName>
    </submittedName>
</protein>
<keyword evidence="2 3" id="KW-0694">RNA-binding</keyword>